<dbReference type="PROSITE" id="PS50075">
    <property type="entry name" value="CARRIER"/>
    <property type="match status" value="1"/>
</dbReference>
<proteinExistence type="predicted"/>
<comment type="caution">
    <text evidence="4">The sequence shown here is derived from an EMBL/GenBank/DDBJ whole genome shotgun (WGS) entry which is preliminary data.</text>
</comment>
<dbReference type="InterPro" id="IPR020806">
    <property type="entry name" value="PKS_PP-bd"/>
</dbReference>
<evidence type="ECO:0000313" key="4">
    <source>
        <dbReference type="EMBL" id="KAK8054709.1"/>
    </source>
</evidence>
<keyword evidence="1" id="KW-0596">Phosphopantetheine</keyword>
<evidence type="ECO:0000256" key="1">
    <source>
        <dbReference type="ARBA" id="ARBA00022450"/>
    </source>
</evidence>
<keyword evidence="2" id="KW-0597">Phosphoprotein</keyword>
<dbReference type="EMBL" id="JAQQWL010000010">
    <property type="protein sequence ID" value="KAK8054709.1"/>
    <property type="molecule type" value="Genomic_DNA"/>
</dbReference>
<protein>
    <recommendedName>
        <fullName evidence="3">Carrier domain-containing protein</fullName>
    </recommendedName>
</protein>
<organism evidence="4 5">
    <name type="scientific">Apiospora phragmitis</name>
    <dbReference type="NCBI Taxonomy" id="2905665"/>
    <lineage>
        <taxon>Eukaryota</taxon>
        <taxon>Fungi</taxon>
        <taxon>Dikarya</taxon>
        <taxon>Ascomycota</taxon>
        <taxon>Pezizomycotina</taxon>
        <taxon>Sordariomycetes</taxon>
        <taxon>Xylariomycetidae</taxon>
        <taxon>Amphisphaeriales</taxon>
        <taxon>Apiosporaceae</taxon>
        <taxon>Apiospora</taxon>
    </lineage>
</organism>
<dbReference type="RefSeq" id="XP_066713355.1">
    <property type="nucleotide sequence ID" value="XM_066861185.1"/>
</dbReference>
<dbReference type="InterPro" id="IPR036736">
    <property type="entry name" value="ACP-like_sf"/>
</dbReference>
<dbReference type="GeneID" id="92094248"/>
<gene>
    <name evidence="4" type="ORF">PG994_009776</name>
</gene>
<evidence type="ECO:0000256" key="2">
    <source>
        <dbReference type="ARBA" id="ARBA00022553"/>
    </source>
</evidence>
<evidence type="ECO:0000259" key="3">
    <source>
        <dbReference type="PROSITE" id="PS50075"/>
    </source>
</evidence>
<accession>A0ABR1U9U5</accession>
<sequence>MSRNKDFIQLILVRPPSAIRAAPLSSTITAETELYRRNRNVAQDMSPADTVDILAFLDLYYDPTMACKEAQCRYNQVLVGPVTSLDLPDSEELRVDLKHFPMLSGFAFAAAQVKSAQGPHSAASGASQPAVLFRQAVDPRARASIVVNALVAKLARALSVAEDDIYKRRPLSECSVDSLMAIELRNWFKHDFGAAVAVFEIMDSGVPFMGIGKLVADRAAST</sequence>
<dbReference type="SUPFAM" id="SSF47336">
    <property type="entry name" value="ACP-like"/>
    <property type="match status" value="1"/>
</dbReference>
<dbReference type="Gene3D" id="1.10.1200.10">
    <property type="entry name" value="ACP-like"/>
    <property type="match status" value="1"/>
</dbReference>
<dbReference type="InterPro" id="IPR009081">
    <property type="entry name" value="PP-bd_ACP"/>
</dbReference>
<name>A0ABR1U9U5_9PEZI</name>
<dbReference type="Proteomes" id="UP001480595">
    <property type="component" value="Unassembled WGS sequence"/>
</dbReference>
<dbReference type="Pfam" id="PF23297">
    <property type="entry name" value="ACP_SdgA_C"/>
    <property type="match status" value="1"/>
</dbReference>
<evidence type="ECO:0000313" key="5">
    <source>
        <dbReference type="Proteomes" id="UP001480595"/>
    </source>
</evidence>
<keyword evidence="5" id="KW-1185">Reference proteome</keyword>
<reference evidence="4 5" key="1">
    <citation type="submission" date="2023-01" db="EMBL/GenBank/DDBJ databases">
        <title>Analysis of 21 Apiospora genomes using comparative genomics revels a genus with tremendous synthesis potential of carbohydrate active enzymes and secondary metabolites.</title>
        <authorList>
            <person name="Sorensen T."/>
        </authorList>
    </citation>
    <scope>NUCLEOTIDE SEQUENCE [LARGE SCALE GENOMIC DNA]</scope>
    <source>
        <strain evidence="4 5">CBS 135458</strain>
    </source>
</reference>
<feature type="domain" description="Carrier" evidence="3">
    <location>
        <begin position="141"/>
        <end position="222"/>
    </location>
</feature>
<dbReference type="SMART" id="SM00823">
    <property type="entry name" value="PKS_PP"/>
    <property type="match status" value="1"/>
</dbReference>